<evidence type="ECO:0000313" key="1">
    <source>
        <dbReference type="EMBL" id="CEG57467.1"/>
    </source>
</evidence>
<keyword evidence="2" id="KW-1185">Reference proteome</keyword>
<proteinExistence type="predicted"/>
<accession>A0A098G4S5</accession>
<name>A0A098G4S5_9GAMM</name>
<evidence type="ECO:0000313" key="2">
    <source>
        <dbReference type="Proteomes" id="UP000032430"/>
    </source>
</evidence>
<protein>
    <submittedName>
        <fullName evidence="1">Uncharacterized protein</fullName>
    </submittedName>
</protein>
<gene>
    <name evidence="1" type="ORF">LFA_2082</name>
</gene>
<dbReference type="Proteomes" id="UP000032430">
    <property type="component" value="Chromosome I"/>
</dbReference>
<organism evidence="1 2">
    <name type="scientific">Legionella fallonii LLAP-10</name>
    <dbReference type="NCBI Taxonomy" id="1212491"/>
    <lineage>
        <taxon>Bacteria</taxon>
        <taxon>Pseudomonadati</taxon>
        <taxon>Pseudomonadota</taxon>
        <taxon>Gammaproteobacteria</taxon>
        <taxon>Legionellales</taxon>
        <taxon>Legionellaceae</taxon>
        <taxon>Legionella</taxon>
    </lineage>
</organism>
<dbReference type="HOGENOM" id="CLU_3026727_0_0_6"/>
<dbReference type="AlphaFoldDB" id="A0A098G4S5"/>
<reference evidence="2" key="1">
    <citation type="submission" date="2014-09" db="EMBL/GenBank/DDBJ databases">
        <authorList>
            <person name="Gomez-Valero L."/>
        </authorList>
    </citation>
    <scope>NUCLEOTIDE SEQUENCE [LARGE SCALE GENOMIC DNA]</scope>
    <source>
        <strain evidence="2">ATCC700992</strain>
    </source>
</reference>
<sequence>MRENEKNRSIKHKLILEYVFCVLDPRITAVDIGDLLLNSTYCNAKFDVLIIRDKI</sequence>
<dbReference type="KEGG" id="lfa:LFA_2082"/>
<dbReference type="STRING" id="1212491.LFA_2082"/>
<dbReference type="EMBL" id="LN614827">
    <property type="protein sequence ID" value="CEG57467.1"/>
    <property type="molecule type" value="Genomic_DNA"/>
</dbReference>